<evidence type="ECO:0000256" key="1">
    <source>
        <dbReference type="ARBA" id="ARBA00010617"/>
    </source>
</evidence>
<dbReference type="PANTHER" id="PTHR24291">
    <property type="entry name" value="CYTOCHROME P450 FAMILY 4"/>
    <property type="match status" value="1"/>
</dbReference>
<dbReference type="GO" id="GO:0005506">
    <property type="term" value="F:iron ion binding"/>
    <property type="evidence" value="ECO:0007669"/>
    <property type="project" value="InterPro"/>
</dbReference>
<dbReference type="Proteomes" id="UP000695562">
    <property type="component" value="Unassembled WGS sequence"/>
</dbReference>
<dbReference type="InterPro" id="IPR001128">
    <property type="entry name" value="Cyt_P450"/>
</dbReference>
<dbReference type="InterPro" id="IPR017972">
    <property type="entry name" value="Cyt_P450_CS"/>
</dbReference>
<dbReference type="PRINTS" id="PR00385">
    <property type="entry name" value="P450"/>
</dbReference>
<dbReference type="InterPro" id="IPR050196">
    <property type="entry name" value="Cytochrome_P450_Monoox"/>
</dbReference>
<sequence length="477" mass="55414">NFIINTTNNDDNQIFNHLPKGPSFIHWFSNYLLNYYQLKSSKNTATTSFIDIGSQETVLKWFDQYKSNSYTVLFFGRPMIFTKDIEVSKYVLSNQNIDSFTKPPDESGVMIKLAKNSILISEGDNWRHHRSIISPPFSSINIKSMVPSILLKVDQFLNFIKKNNHGSLDIHSCSTKLTFDIIGLLSMGYDFNSFNSENDKGSISSKQFDFILNEMIRPIRRFSRFIKLPSDFKLFKYLKQLDQIISNAISSRKLILNNNIEDGIEYKKNYLLDYLIQNNIDEKEIIGNINTFLLAGHETSANLLTFIFYLLSIHKDIQDSIYNEIKNIENIDSIPPVIEWVINETLRLFPPAPMIGRSSTKQDILPNGIKIPKDTLILVSVYALQRDSKIWKDPNNFNPYRWRECKNVEEFIPFSSGARICVGQKFALLEAKIIIFKLLKQFKLEYDEKPNYPFTIYQRATLTPKYPVNLLFSSRKQ</sequence>
<evidence type="ECO:0000256" key="5">
    <source>
        <dbReference type="ARBA" id="ARBA00023004"/>
    </source>
</evidence>
<dbReference type="Pfam" id="PF00067">
    <property type="entry name" value="p450"/>
    <property type="match status" value="1"/>
</dbReference>
<keyword evidence="4 8" id="KW-0560">Oxidoreductase</keyword>
<feature type="non-terminal residue" evidence="9">
    <location>
        <position position="1"/>
    </location>
</feature>
<comment type="similarity">
    <text evidence="1 8">Belongs to the cytochrome P450 family.</text>
</comment>
<comment type="cofactor">
    <cofactor evidence="7">
        <name>heme</name>
        <dbReference type="ChEBI" id="CHEBI:30413"/>
    </cofactor>
</comment>
<feature type="binding site" description="axial binding residue" evidence="7">
    <location>
        <position position="421"/>
    </location>
    <ligand>
        <name>heme</name>
        <dbReference type="ChEBI" id="CHEBI:30413"/>
    </ligand>
    <ligandPart>
        <name>Fe</name>
        <dbReference type="ChEBI" id="CHEBI:18248"/>
    </ligandPart>
</feature>
<evidence type="ECO:0000256" key="8">
    <source>
        <dbReference type="RuleBase" id="RU000461"/>
    </source>
</evidence>
<dbReference type="OrthoDB" id="19324at2759"/>
<evidence type="ECO:0000256" key="7">
    <source>
        <dbReference type="PIRSR" id="PIRSR602401-1"/>
    </source>
</evidence>
<keyword evidence="3 7" id="KW-0479">Metal-binding</keyword>
<dbReference type="InterPro" id="IPR002401">
    <property type="entry name" value="Cyt_P450_E_grp-I"/>
</dbReference>
<dbReference type="InterPro" id="IPR036396">
    <property type="entry name" value="Cyt_P450_sf"/>
</dbReference>
<evidence type="ECO:0000313" key="10">
    <source>
        <dbReference type="Proteomes" id="UP000695562"/>
    </source>
</evidence>
<dbReference type="Gene3D" id="1.10.630.10">
    <property type="entry name" value="Cytochrome P450"/>
    <property type="match status" value="1"/>
</dbReference>
<gene>
    <name evidence="9" type="ORF">CYY_010592</name>
</gene>
<dbReference type="AlphaFoldDB" id="A0A8J4PJ19"/>
<evidence type="ECO:0008006" key="11">
    <source>
        <dbReference type="Google" id="ProtNLM"/>
    </source>
</evidence>
<keyword evidence="10" id="KW-1185">Reference proteome</keyword>
<dbReference type="PANTHER" id="PTHR24291:SF50">
    <property type="entry name" value="BIFUNCTIONAL ALBAFLAVENONE MONOOXYGENASE_TERPENE SYNTHASE"/>
    <property type="match status" value="1"/>
</dbReference>
<accession>A0A8J4PJ19</accession>
<organism evidence="9 10">
    <name type="scientific">Polysphondylium violaceum</name>
    <dbReference type="NCBI Taxonomy" id="133409"/>
    <lineage>
        <taxon>Eukaryota</taxon>
        <taxon>Amoebozoa</taxon>
        <taxon>Evosea</taxon>
        <taxon>Eumycetozoa</taxon>
        <taxon>Dictyostelia</taxon>
        <taxon>Dictyosteliales</taxon>
        <taxon>Dictyosteliaceae</taxon>
        <taxon>Polysphondylium</taxon>
    </lineage>
</organism>
<dbReference type="PRINTS" id="PR00463">
    <property type="entry name" value="EP450I"/>
</dbReference>
<proteinExistence type="inferred from homology"/>
<dbReference type="GO" id="GO:0016705">
    <property type="term" value="F:oxidoreductase activity, acting on paired donors, with incorporation or reduction of molecular oxygen"/>
    <property type="evidence" value="ECO:0007669"/>
    <property type="project" value="InterPro"/>
</dbReference>
<evidence type="ECO:0000313" key="9">
    <source>
        <dbReference type="EMBL" id="KAF2068082.1"/>
    </source>
</evidence>
<dbReference type="PROSITE" id="PS00086">
    <property type="entry name" value="CYTOCHROME_P450"/>
    <property type="match status" value="1"/>
</dbReference>
<dbReference type="SUPFAM" id="SSF48264">
    <property type="entry name" value="Cytochrome P450"/>
    <property type="match status" value="1"/>
</dbReference>
<comment type="caution">
    <text evidence="9">The sequence shown here is derived from an EMBL/GenBank/DDBJ whole genome shotgun (WGS) entry which is preliminary data.</text>
</comment>
<dbReference type="EMBL" id="AJWJ01001223">
    <property type="protein sequence ID" value="KAF2068082.1"/>
    <property type="molecule type" value="Genomic_DNA"/>
</dbReference>
<keyword evidence="5 7" id="KW-0408">Iron</keyword>
<keyword evidence="6 8" id="KW-0503">Monooxygenase</keyword>
<dbReference type="GO" id="GO:0004497">
    <property type="term" value="F:monooxygenase activity"/>
    <property type="evidence" value="ECO:0007669"/>
    <property type="project" value="UniProtKB-KW"/>
</dbReference>
<evidence type="ECO:0000256" key="2">
    <source>
        <dbReference type="ARBA" id="ARBA00022617"/>
    </source>
</evidence>
<reference evidence="9" key="1">
    <citation type="submission" date="2020-01" db="EMBL/GenBank/DDBJ databases">
        <title>Development of genomics and gene disruption for Polysphondylium violaceum indicates a role for the polyketide synthase stlB in stalk morphogenesis.</title>
        <authorList>
            <person name="Narita B."/>
            <person name="Kawabe Y."/>
            <person name="Kin K."/>
            <person name="Saito T."/>
            <person name="Gibbs R."/>
            <person name="Kuspa A."/>
            <person name="Muzny D."/>
            <person name="Queller D."/>
            <person name="Richards S."/>
            <person name="Strassman J."/>
            <person name="Sucgang R."/>
            <person name="Worley K."/>
            <person name="Schaap P."/>
        </authorList>
    </citation>
    <scope>NUCLEOTIDE SEQUENCE</scope>
    <source>
        <strain evidence="9">QSvi11</strain>
    </source>
</reference>
<keyword evidence="2 7" id="KW-0349">Heme</keyword>
<evidence type="ECO:0000256" key="6">
    <source>
        <dbReference type="ARBA" id="ARBA00023033"/>
    </source>
</evidence>
<dbReference type="GO" id="GO:0020037">
    <property type="term" value="F:heme binding"/>
    <property type="evidence" value="ECO:0007669"/>
    <property type="project" value="InterPro"/>
</dbReference>
<evidence type="ECO:0000256" key="4">
    <source>
        <dbReference type="ARBA" id="ARBA00023002"/>
    </source>
</evidence>
<name>A0A8J4PJ19_9MYCE</name>
<evidence type="ECO:0000256" key="3">
    <source>
        <dbReference type="ARBA" id="ARBA00022723"/>
    </source>
</evidence>
<protein>
    <recommendedName>
        <fullName evidence="11">Cytochrome P450 family protein</fullName>
    </recommendedName>
</protein>